<evidence type="ECO:0000313" key="1">
    <source>
        <dbReference type="EMBL" id="CFQ87719.1"/>
    </source>
</evidence>
<dbReference type="AlphaFoldDB" id="A0AAI9EMX7"/>
<name>A0AAI9EMX7_YERFR</name>
<evidence type="ECO:0000313" key="2">
    <source>
        <dbReference type="Proteomes" id="UP000046784"/>
    </source>
</evidence>
<dbReference type="EMBL" id="CGCB01000002">
    <property type="protein sequence ID" value="CFQ87719.1"/>
    <property type="molecule type" value="Genomic_DNA"/>
</dbReference>
<organism evidence="1 2">
    <name type="scientific">Yersinia frederiksenii</name>
    <dbReference type="NCBI Taxonomy" id="29484"/>
    <lineage>
        <taxon>Bacteria</taxon>
        <taxon>Pseudomonadati</taxon>
        <taxon>Pseudomonadota</taxon>
        <taxon>Gammaproteobacteria</taxon>
        <taxon>Enterobacterales</taxon>
        <taxon>Yersiniaceae</taxon>
        <taxon>Yersinia</taxon>
    </lineage>
</organism>
<sequence>MLIGWVLLVSICAFDSCDTLPVTEKTYSTQAECQKYLEDLHERRPEVILICVEVYRDD</sequence>
<protein>
    <submittedName>
        <fullName evidence="1">Uncharacterized protein</fullName>
    </submittedName>
</protein>
<dbReference type="Proteomes" id="UP000046784">
    <property type="component" value="Unassembled WGS sequence"/>
</dbReference>
<proteinExistence type="predicted"/>
<comment type="caution">
    <text evidence="1">The sequence shown here is derived from an EMBL/GenBank/DDBJ whole genome shotgun (WGS) entry which is preliminary data.</text>
</comment>
<accession>A0AAI9EMX7</accession>
<gene>
    <name evidence="1" type="ORF">ERS008524_00574</name>
</gene>
<reference evidence="1 2" key="1">
    <citation type="submission" date="2015-03" db="EMBL/GenBank/DDBJ databases">
        <authorList>
            <consortium name="Pathogen Informatics"/>
            <person name="Murphy D."/>
        </authorList>
    </citation>
    <scope>NUCLEOTIDE SEQUENCE [LARGE SCALE GENOMIC DNA]</scope>
    <source>
        <strain evidence="1 2">3400/83</strain>
    </source>
</reference>